<dbReference type="HOGENOM" id="CLU_100715_7_3_9"/>
<dbReference type="eggNOG" id="COG0251">
    <property type="taxonomic scope" value="Bacteria"/>
</dbReference>
<dbReference type="InterPro" id="IPR019897">
    <property type="entry name" value="RidA_CS"/>
</dbReference>
<feature type="region of interest" description="Disordered" evidence="2">
    <location>
        <begin position="129"/>
        <end position="149"/>
    </location>
</feature>
<dbReference type="PANTHER" id="PTHR11803">
    <property type="entry name" value="2-IMINOBUTANOATE/2-IMINOPROPANOATE DEAMINASE RIDA"/>
    <property type="match status" value="1"/>
</dbReference>
<accession>F6DPK0</accession>
<feature type="compositionally biased region" description="Gly residues" evidence="2">
    <location>
        <begin position="133"/>
        <end position="149"/>
    </location>
</feature>
<keyword evidence="4" id="KW-1185">Reference proteome</keyword>
<dbReference type="PROSITE" id="PS01094">
    <property type="entry name" value="UPF0076"/>
    <property type="match status" value="1"/>
</dbReference>
<dbReference type="Gene3D" id="3.30.1330.40">
    <property type="entry name" value="RutC-like"/>
    <property type="match status" value="1"/>
</dbReference>
<reference evidence="4" key="1">
    <citation type="submission" date="2011-05" db="EMBL/GenBank/DDBJ databases">
        <title>Complete sequence of Desulfotomaculum ruminis DSM 2154.</title>
        <authorList>
            <person name="Lucas S."/>
            <person name="Copeland A."/>
            <person name="Lapidus A."/>
            <person name="Cheng J.-F."/>
            <person name="Goodwin L."/>
            <person name="Pitluck S."/>
            <person name="Lu M."/>
            <person name="Detter J.C."/>
            <person name="Han C."/>
            <person name="Tapia R."/>
            <person name="Land M."/>
            <person name="Hauser L."/>
            <person name="Kyrpides N."/>
            <person name="Ivanova N."/>
            <person name="Mikhailova N."/>
            <person name="Pagani I."/>
            <person name="Stams A.J.M."/>
            <person name="Plugge C.M."/>
            <person name="Muyzer G."/>
            <person name="Kuever J."/>
            <person name="Parshina S.N."/>
            <person name="Ivanova A.E."/>
            <person name="Nazina T.N."/>
            <person name="Brambilla E."/>
            <person name="Spring S."/>
            <person name="Klenk H.-P."/>
            <person name="Woyke T."/>
        </authorList>
    </citation>
    <scope>NUCLEOTIDE SEQUENCE [LARGE SCALE GENOMIC DNA]</scope>
    <source>
        <strain evidence="4">ATCC 23193 / DSM 2154 / NCIB 8452 / DL</strain>
    </source>
</reference>
<name>F6DPK0_DESRL</name>
<proteinExistence type="inferred from homology"/>
<dbReference type="InterPro" id="IPR006056">
    <property type="entry name" value="RidA"/>
</dbReference>
<dbReference type="CDD" id="cd00448">
    <property type="entry name" value="YjgF_YER057c_UK114_family"/>
    <property type="match status" value="1"/>
</dbReference>
<dbReference type="RefSeq" id="WP_013841348.1">
    <property type="nucleotide sequence ID" value="NC_015589.1"/>
</dbReference>
<dbReference type="AlphaFoldDB" id="F6DPK0"/>
<dbReference type="OrthoDB" id="9803101at2"/>
<dbReference type="STRING" id="696281.Desru_1303"/>
<dbReference type="GO" id="GO:0019239">
    <property type="term" value="F:deaminase activity"/>
    <property type="evidence" value="ECO:0007669"/>
    <property type="project" value="TreeGrafter"/>
</dbReference>
<dbReference type="Pfam" id="PF01042">
    <property type="entry name" value="Ribonuc_L-PSP"/>
    <property type="match status" value="1"/>
</dbReference>
<comment type="similarity">
    <text evidence="1">Belongs to the RutC family.</text>
</comment>
<evidence type="ECO:0000256" key="2">
    <source>
        <dbReference type="SAM" id="MobiDB-lite"/>
    </source>
</evidence>
<dbReference type="InterPro" id="IPR006175">
    <property type="entry name" value="YjgF/YER057c/UK114"/>
</dbReference>
<dbReference type="NCBIfam" id="TIGR00004">
    <property type="entry name" value="Rid family detoxifying hydrolase"/>
    <property type="match status" value="1"/>
</dbReference>
<dbReference type="EMBL" id="CP002780">
    <property type="protein sequence ID" value="AEG59577.1"/>
    <property type="molecule type" value="Genomic_DNA"/>
</dbReference>
<reference evidence="3 4" key="2">
    <citation type="journal article" date="2012" name="Stand. Genomic Sci.">
        <title>Complete genome sequence of the sulfate-reducing firmicute Desulfotomaculum ruminis type strain (DL(T)).</title>
        <authorList>
            <person name="Spring S."/>
            <person name="Visser M."/>
            <person name="Lu M."/>
            <person name="Copeland A."/>
            <person name="Lapidus A."/>
            <person name="Lucas S."/>
            <person name="Cheng J.F."/>
            <person name="Han C."/>
            <person name="Tapia R."/>
            <person name="Goodwin L.A."/>
            <person name="Pitluck S."/>
            <person name="Ivanova N."/>
            <person name="Land M."/>
            <person name="Hauser L."/>
            <person name="Larimer F."/>
            <person name="Rohde M."/>
            <person name="Goker M."/>
            <person name="Detter J.C."/>
            <person name="Kyrpides N.C."/>
            <person name="Woyke T."/>
            <person name="Schaap P.J."/>
            <person name="Plugge C.M."/>
            <person name="Muyzer G."/>
            <person name="Kuever J."/>
            <person name="Pereira I.A."/>
            <person name="Parshina S.N."/>
            <person name="Bernier-Latmani R."/>
            <person name="Stams A.J."/>
            <person name="Klenk H.P."/>
        </authorList>
    </citation>
    <scope>NUCLEOTIDE SEQUENCE [LARGE SCALE GENOMIC DNA]</scope>
    <source>
        <strain evidence="4">ATCC 23193 / DSM 2154 / NCIB 8452 / DL</strain>
    </source>
</reference>
<organism evidence="3 4">
    <name type="scientific">Desulforamulus ruminis (strain ATCC 23193 / DSM 2154 / NCIMB 8452 / DL)</name>
    <name type="common">Desulfotomaculum ruminis</name>
    <dbReference type="NCBI Taxonomy" id="696281"/>
    <lineage>
        <taxon>Bacteria</taxon>
        <taxon>Bacillati</taxon>
        <taxon>Bacillota</taxon>
        <taxon>Clostridia</taxon>
        <taxon>Eubacteriales</taxon>
        <taxon>Peptococcaceae</taxon>
        <taxon>Desulforamulus</taxon>
    </lineage>
</organism>
<gene>
    <name evidence="3" type="ordered locus">Desru_1303</name>
</gene>
<dbReference type="PANTHER" id="PTHR11803:SF39">
    <property type="entry name" value="2-IMINOBUTANOATE_2-IMINOPROPANOATE DEAMINASE"/>
    <property type="match status" value="1"/>
</dbReference>
<evidence type="ECO:0000256" key="1">
    <source>
        <dbReference type="ARBA" id="ARBA00010552"/>
    </source>
</evidence>
<protein>
    <submittedName>
        <fullName evidence="3">Endoribonuclease L-PSP</fullName>
    </submittedName>
</protein>
<evidence type="ECO:0000313" key="4">
    <source>
        <dbReference type="Proteomes" id="UP000009234"/>
    </source>
</evidence>
<dbReference type="GO" id="GO:0005829">
    <property type="term" value="C:cytosol"/>
    <property type="evidence" value="ECO:0007669"/>
    <property type="project" value="TreeGrafter"/>
</dbReference>
<evidence type="ECO:0000313" key="3">
    <source>
        <dbReference type="EMBL" id="AEG59577.1"/>
    </source>
</evidence>
<dbReference type="Proteomes" id="UP000009234">
    <property type="component" value="Chromosome"/>
</dbReference>
<dbReference type="KEGG" id="dru:Desru_1303"/>
<dbReference type="SUPFAM" id="SSF55298">
    <property type="entry name" value="YjgF-like"/>
    <property type="match status" value="1"/>
</dbReference>
<dbReference type="FunFam" id="3.30.1330.40:FF:000001">
    <property type="entry name" value="L-PSP family endoribonuclease"/>
    <property type="match status" value="1"/>
</dbReference>
<sequence length="149" mass="15552">MHVKKFISTDQAPAAIGPYSQAISFGPLLFTSGQIPIDPATGKIVTGNIQAQARQCLENVKAILGAAGIGMEQVVKATVFVKDMQDFEKINEVYGEYFPCPAPARSLVEVSRLPRDVGIEIEVIAAQGHGHGHGQGSSSGGGCGCGGER</sequence>
<dbReference type="InterPro" id="IPR035959">
    <property type="entry name" value="RutC-like_sf"/>
</dbReference>